<evidence type="ECO:0000256" key="1">
    <source>
        <dbReference type="SAM" id="MobiDB-lite"/>
    </source>
</evidence>
<feature type="region of interest" description="Disordered" evidence="1">
    <location>
        <begin position="65"/>
        <end position="123"/>
    </location>
</feature>
<protein>
    <submittedName>
        <fullName evidence="2">Uncharacterized protein</fullName>
    </submittedName>
</protein>
<comment type="caution">
    <text evidence="2">The sequence shown here is derived from an EMBL/GenBank/DDBJ whole genome shotgun (WGS) entry which is preliminary data.</text>
</comment>
<sequence>MPPQDRAPIKDVDLEMMSMNLKEGGCCVVNRDKDLTAVDFGGDVSLAEKEVAVSQDHDDSLTAVHGAAIATPTSQRRTTSKPNREGDRAGSKLMGAYWRAELQATDDHDQREPKRSIPPSLPPMAKKLCGFNFQDDGRPSIRLIFALGPLTFIH</sequence>
<feature type="compositionally biased region" description="Basic and acidic residues" evidence="1">
    <location>
        <begin position="105"/>
        <end position="115"/>
    </location>
</feature>
<organism evidence="2 3">
    <name type="scientific">Ensete ventricosum</name>
    <name type="common">Abyssinian banana</name>
    <name type="synonym">Musa ensete</name>
    <dbReference type="NCBI Taxonomy" id="4639"/>
    <lineage>
        <taxon>Eukaryota</taxon>
        <taxon>Viridiplantae</taxon>
        <taxon>Streptophyta</taxon>
        <taxon>Embryophyta</taxon>
        <taxon>Tracheophyta</taxon>
        <taxon>Spermatophyta</taxon>
        <taxon>Magnoliopsida</taxon>
        <taxon>Liliopsida</taxon>
        <taxon>Zingiberales</taxon>
        <taxon>Musaceae</taxon>
        <taxon>Ensete</taxon>
    </lineage>
</organism>
<name>A0A426ZMA3_ENSVE</name>
<dbReference type="AlphaFoldDB" id="A0A426ZMA3"/>
<gene>
    <name evidence="2" type="ORF">B296_00040728</name>
</gene>
<evidence type="ECO:0000313" key="2">
    <source>
        <dbReference type="EMBL" id="RRT65051.1"/>
    </source>
</evidence>
<evidence type="ECO:0000313" key="3">
    <source>
        <dbReference type="Proteomes" id="UP000287651"/>
    </source>
</evidence>
<dbReference type="EMBL" id="AMZH03005956">
    <property type="protein sequence ID" value="RRT65051.1"/>
    <property type="molecule type" value="Genomic_DNA"/>
</dbReference>
<proteinExistence type="predicted"/>
<reference evidence="2 3" key="1">
    <citation type="journal article" date="2014" name="Agronomy (Basel)">
        <title>A Draft Genome Sequence for Ensete ventricosum, the Drought-Tolerant Tree Against Hunger.</title>
        <authorList>
            <person name="Harrison J."/>
            <person name="Moore K.A."/>
            <person name="Paszkiewicz K."/>
            <person name="Jones T."/>
            <person name="Grant M."/>
            <person name="Ambacheew D."/>
            <person name="Muzemil S."/>
            <person name="Studholme D.J."/>
        </authorList>
    </citation>
    <scope>NUCLEOTIDE SEQUENCE [LARGE SCALE GENOMIC DNA]</scope>
</reference>
<dbReference type="Proteomes" id="UP000287651">
    <property type="component" value="Unassembled WGS sequence"/>
</dbReference>
<accession>A0A426ZMA3</accession>
<feature type="compositionally biased region" description="Polar residues" evidence="1">
    <location>
        <begin position="71"/>
        <end position="81"/>
    </location>
</feature>